<dbReference type="PROSITE" id="PS51177">
    <property type="entry name" value="LUMAZINE_BIND"/>
    <property type="match status" value="2"/>
</dbReference>
<evidence type="ECO:0000256" key="11">
    <source>
        <dbReference type="PROSITE-ProRule" id="PRU00524"/>
    </source>
</evidence>
<organism evidence="13 14">
    <name type="scientific">Ruminiclostridium hungatei</name>
    <name type="common">Clostridium hungatei</name>
    <dbReference type="NCBI Taxonomy" id="48256"/>
    <lineage>
        <taxon>Bacteria</taxon>
        <taxon>Bacillati</taxon>
        <taxon>Bacillota</taxon>
        <taxon>Clostridia</taxon>
        <taxon>Eubacteriales</taxon>
        <taxon>Oscillospiraceae</taxon>
        <taxon>Ruminiclostridium</taxon>
    </lineage>
</organism>
<evidence type="ECO:0000313" key="13">
    <source>
        <dbReference type="EMBL" id="OPX45478.1"/>
    </source>
</evidence>
<feature type="domain" description="Lumazine-binding" evidence="12">
    <location>
        <begin position="97"/>
        <end position="193"/>
    </location>
</feature>
<keyword evidence="9" id="KW-0677">Repeat</keyword>
<dbReference type="InterPro" id="IPR017938">
    <property type="entry name" value="Riboflavin_synthase-like_b-brl"/>
</dbReference>
<dbReference type="PIRSF" id="PIRSF000498">
    <property type="entry name" value="Riboflavin_syn_A"/>
    <property type="match status" value="1"/>
</dbReference>
<dbReference type="OrthoDB" id="9788537at2"/>
<evidence type="ECO:0000256" key="5">
    <source>
        <dbReference type="ARBA" id="ARBA00012827"/>
    </source>
</evidence>
<dbReference type="NCBIfam" id="NF009566">
    <property type="entry name" value="PRK13020.1"/>
    <property type="match status" value="1"/>
</dbReference>
<dbReference type="FunFam" id="2.40.30.20:FF:000003">
    <property type="entry name" value="Riboflavin synthase, alpha subunit"/>
    <property type="match status" value="1"/>
</dbReference>
<sequence>MFTGIIEEVGEVRSIARGSMSIQLEIGCSRIMDDVKTGDSIAVNGICLTVTRMGTNWFAADVMPETMRRTGLWNLRTSDRVNLERAMRLSDRLGGHIVTGHIDGTAVLAKRVEEDNAVWLNFEASSDLLKYIVMKGSVALDGTSLTVAQVDHKSFRVSLIPLTAGITTLGLRKAGDIVNVECDIMGKYVEKLMEAGPSASRYGERQHGSALTINFLKENGYA</sequence>
<evidence type="ECO:0000256" key="7">
    <source>
        <dbReference type="ARBA" id="ARBA00022619"/>
    </source>
</evidence>
<dbReference type="PANTHER" id="PTHR21098:SF0">
    <property type="entry name" value="RIBOFLAVIN SYNTHASE"/>
    <property type="match status" value="1"/>
</dbReference>
<evidence type="ECO:0000256" key="4">
    <source>
        <dbReference type="ARBA" id="ARBA00011233"/>
    </source>
</evidence>
<dbReference type="STRING" id="48256.CLHUN_08480"/>
<dbReference type="SUPFAM" id="SSF63380">
    <property type="entry name" value="Riboflavin synthase domain-like"/>
    <property type="match status" value="2"/>
</dbReference>
<dbReference type="EC" id="2.5.1.9" evidence="5 10"/>
<comment type="subunit">
    <text evidence="4">Homotrimer.</text>
</comment>
<dbReference type="GO" id="GO:0009231">
    <property type="term" value="P:riboflavin biosynthetic process"/>
    <property type="evidence" value="ECO:0007669"/>
    <property type="project" value="UniProtKB-KW"/>
</dbReference>
<dbReference type="InterPro" id="IPR026017">
    <property type="entry name" value="Lumazine-bd_dom"/>
</dbReference>
<dbReference type="EMBL" id="MZGX01000004">
    <property type="protein sequence ID" value="OPX45478.1"/>
    <property type="molecule type" value="Genomic_DNA"/>
</dbReference>
<dbReference type="NCBIfam" id="TIGR00187">
    <property type="entry name" value="ribE"/>
    <property type="match status" value="1"/>
</dbReference>
<keyword evidence="8 13" id="KW-0808">Transferase</keyword>
<evidence type="ECO:0000256" key="2">
    <source>
        <dbReference type="ARBA" id="ARBA00002803"/>
    </source>
</evidence>
<accession>A0A1V4SNK5</accession>
<dbReference type="Proteomes" id="UP000191554">
    <property type="component" value="Unassembled WGS sequence"/>
</dbReference>
<reference evidence="13 14" key="1">
    <citation type="submission" date="2017-03" db="EMBL/GenBank/DDBJ databases">
        <title>Genome sequence of Clostridium hungatei DSM 14427.</title>
        <authorList>
            <person name="Poehlein A."/>
            <person name="Daniel R."/>
        </authorList>
    </citation>
    <scope>NUCLEOTIDE SEQUENCE [LARGE SCALE GENOMIC DNA]</scope>
    <source>
        <strain evidence="13 14">DSM 14427</strain>
    </source>
</reference>
<evidence type="ECO:0000256" key="6">
    <source>
        <dbReference type="ARBA" id="ARBA00013950"/>
    </source>
</evidence>
<keyword evidence="14" id="KW-1185">Reference proteome</keyword>
<evidence type="ECO:0000256" key="10">
    <source>
        <dbReference type="NCBIfam" id="TIGR00187"/>
    </source>
</evidence>
<comment type="pathway">
    <text evidence="3">Cofactor biosynthesis; riboflavin biosynthesis; riboflavin from 2-hydroxy-3-oxobutyl phosphate and 5-amino-6-(D-ribitylamino)uracil: step 2/2.</text>
</comment>
<dbReference type="FunFam" id="2.40.30.20:FF:000004">
    <property type="entry name" value="Riboflavin synthase, alpha subunit"/>
    <property type="match status" value="1"/>
</dbReference>
<evidence type="ECO:0000313" key="14">
    <source>
        <dbReference type="Proteomes" id="UP000191554"/>
    </source>
</evidence>
<dbReference type="Pfam" id="PF00677">
    <property type="entry name" value="Lum_binding"/>
    <property type="match status" value="2"/>
</dbReference>
<evidence type="ECO:0000256" key="9">
    <source>
        <dbReference type="ARBA" id="ARBA00022737"/>
    </source>
</evidence>
<dbReference type="Gene3D" id="2.40.30.20">
    <property type="match status" value="2"/>
</dbReference>
<comment type="catalytic activity">
    <reaction evidence="1">
        <text>2 6,7-dimethyl-8-(1-D-ribityl)lumazine + H(+) = 5-amino-6-(D-ribitylamino)uracil + riboflavin</text>
        <dbReference type="Rhea" id="RHEA:20772"/>
        <dbReference type="ChEBI" id="CHEBI:15378"/>
        <dbReference type="ChEBI" id="CHEBI:15934"/>
        <dbReference type="ChEBI" id="CHEBI:57986"/>
        <dbReference type="ChEBI" id="CHEBI:58201"/>
        <dbReference type="EC" id="2.5.1.9"/>
    </reaction>
</comment>
<feature type="repeat" description="Lumazine-binding" evidence="11">
    <location>
        <begin position="97"/>
        <end position="193"/>
    </location>
</feature>
<protein>
    <recommendedName>
        <fullName evidence="6 10">Riboflavin synthase</fullName>
        <ecNumber evidence="5 10">2.5.1.9</ecNumber>
    </recommendedName>
</protein>
<evidence type="ECO:0000256" key="3">
    <source>
        <dbReference type="ARBA" id="ARBA00004887"/>
    </source>
</evidence>
<dbReference type="GO" id="GO:0004746">
    <property type="term" value="F:riboflavin synthase activity"/>
    <property type="evidence" value="ECO:0007669"/>
    <property type="project" value="UniProtKB-UniRule"/>
</dbReference>
<name>A0A1V4SNK5_RUMHU</name>
<evidence type="ECO:0000256" key="1">
    <source>
        <dbReference type="ARBA" id="ARBA00000968"/>
    </source>
</evidence>
<comment type="function">
    <text evidence="2">Catalyzes the dismutation of two molecules of 6,7-dimethyl-8-ribityllumazine, resulting in the formation of riboflavin and 5-amino-6-(D-ribitylamino)uracil.</text>
</comment>
<feature type="repeat" description="Lumazine-binding" evidence="11">
    <location>
        <begin position="1"/>
        <end position="96"/>
    </location>
</feature>
<dbReference type="InterPro" id="IPR023366">
    <property type="entry name" value="ATP_synth_asu-like_sf"/>
</dbReference>
<evidence type="ECO:0000256" key="8">
    <source>
        <dbReference type="ARBA" id="ARBA00022679"/>
    </source>
</evidence>
<keyword evidence="7" id="KW-0686">Riboflavin biosynthesis</keyword>
<proteinExistence type="predicted"/>
<dbReference type="CDD" id="cd00402">
    <property type="entry name" value="Riboflavin_synthase_like"/>
    <property type="match status" value="1"/>
</dbReference>
<dbReference type="InterPro" id="IPR001783">
    <property type="entry name" value="Lumazine-bd"/>
</dbReference>
<dbReference type="PANTHER" id="PTHR21098">
    <property type="entry name" value="RIBOFLAVIN SYNTHASE ALPHA CHAIN"/>
    <property type="match status" value="1"/>
</dbReference>
<dbReference type="NCBIfam" id="NF006767">
    <property type="entry name" value="PRK09289.1"/>
    <property type="match status" value="1"/>
</dbReference>
<dbReference type="AlphaFoldDB" id="A0A1V4SNK5"/>
<comment type="caution">
    <text evidence="13">The sequence shown here is derived from an EMBL/GenBank/DDBJ whole genome shotgun (WGS) entry which is preliminary data.</text>
</comment>
<dbReference type="RefSeq" id="WP_080063310.1">
    <property type="nucleotide sequence ID" value="NZ_MZGX01000004.1"/>
</dbReference>
<gene>
    <name evidence="13" type="primary">ribE</name>
    <name evidence="13" type="ORF">CLHUN_08480</name>
</gene>
<evidence type="ECO:0000259" key="12">
    <source>
        <dbReference type="PROSITE" id="PS51177"/>
    </source>
</evidence>
<feature type="domain" description="Lumazine-binding" evidence="12">
    <location>
        <begin position="1"/>
        <end position="96"/>
    </location>
</feature>